<feature type="active site" description="Proton donor" evidence="3">
    <location>
        <position position="86"/>
    </location>
</feature>
<evidence type="ECO:0000256" key="1">
    <source>
        <dbReference type="ARBA" id="ARBA00022649"/>
    </source>
</evidence>
<evidence type="ECO:0000256" key="2">
    <source>
        <dbReference type="ARBA" id="ARBA00061366"/>
    </source>
</evidence>
<evidence type="ECO:0000313" key="4">
    <source>
        <dbReference type="EMBL" id="EIQ81388.1"/>
    </source>
</evidence>
<evidence type="ECO:0008006" key="6">
    <source>
        <dbReference type="Google" id="ProtNLM"/>
    </source>
</evidence>
<gene>
    <name evidence="4" type="ORF">SCAZ3_03150</name>
</gene>
<dbReference type="InterPro" id="IPR004386">
    <property type="entry name" value="Toxin_YafQ-like"/>
</dbReference>
<protein>
    <recommendedName>
        <fullName evidence="6">Addiction module toxin, RelE/StbE family</fullName>
    </recommendedName>
</protein>
<comment type="caution">
    <text evidence="4">The sequence shown here is derived from an EMBL/GenBank/DDBJ whole genome shotgun (WGS) entry which is preliminary data.</text>
</comment>
<dbReference type="NCBIfam" id="TIGR02385">
    <property type="entry name" value="RelE_StbE"/>
    <property type="match status" value="1"/>
</dbReference>
<dbReference type="InterPro" id="IPR007712">
    <property type="entry name" value="RelE/ParE_toxin"/>
</dbReference>
<dbReference type="GO" id="GO:0006402">
    <property type="term" value="P:mRNA catabolic process"/>
    <property type="evidence" value="ECO:0007669"/>
    <property type="project" value="TreeGrafter"/>
</dbReference>
<dbReference type="PANTHER" id="PTHR40588">
    <property type="entry name" value="MRNA INTERFERASE TOXIN YAFQ"/>
    <property type="match status" value="1"/>
</dbReference>
<dbReference type="EMBL" id="AIDX01000001">
    <property type="protein sequence ID" value="EIQ81388.1"/>
    <property type="molecule type" value="Genomic_DNA"/>
</dbReference>
<dbReference type="GO" id="GO:0004521">
    <property type="term" value="F:RNA endonuclease activity"/>
    <property type="evidence" value="ECO:0007669"/>
    <property type="project" value="TreeGrafter"/>
</dbReference>
<dbReference type="PANTHER" id="PTHR40588:SF1">
    <property type="entry name" value="MRNA INTERFERASE TOXIN YAFQ"/>
    <property type="match status" value="1"/>
</dbReference>
<dbReference type="InterPro" id="IPR035093">
    <property type="entry name" value="RelE/ParE_toxin_dom_sf"/>
</dbReference>
<keyword evidence="1" id="KW-1277">Toxin-antitoxin system</keyword>
<sequence>MLQLVTTNQFRKDVKRAKKRGLNLKKLEAVLDPLQKEETLDEKHRDHALVGNYMGFRECHIEPDWLLVYAIDKGQLILTASRTGSHSDLF</sequence>
<dbReference type="PIRSF" id="PIRSF006156">
    <property type="entry name" value="YafQ"/>
    <property type="match status" value="1"/>
</dbReference>
<dbReference type="GO" id="GO:0006415">
    <property type="term" value="P:translational termination"/>
    <property type="evidence" value="ECO:0007669"/>
    <property type="project" value="TreeGrafter"/>
</dbReference>
<dbReference type="FunFam" id="3.30.2310.20:FF:000003">
    <property type="entry name" value="Type II toxin-antitoxin system YafQ family toxin"/>
    <property type="match status" value="1"/>
</dbReference>
<reference evidence="4 5" key="1">
    <citation type="journal article" date="2012" name="PLoS ONE">
        <title>Gene Repertoire Evolution of Streptococcus pyogenes Inferred from Phylogenomic Analysis with Streptococcus canis and Streptococcus dysgalactiae.</title>
        <authorList>
            <person name="Lefebure T."/>
            <person name="Richards V.P."/>
            <person name="Lang P."/>
            <person name="Pavinski-Bitar P."/>
            <person name="Stanhope M.J."/>
        </authorList>
    </citation>
    <scope>NUCLEOTIDE SEQUENCE [LARGE SCALE GENOMIC DNA]</scope>
    <source>
        <strain evidence="4 5">FSL Z3-227</strain>
    </source>
</reference>
<comment type="similarity">
    <text evidence="2">Belongs to the RelE toxin family. YafQ subfamily.</text>
</comment>
<dbReference type="Proteomes" id="UP000004423">
    <property type="component" value="Unassembled WGS sequence"/>
</dbReference>
<organism evidence="4 5">
    <name type="scientific">Streptococcus canis FSL Z3-227</name>
    <dbReference type="NCBI Taxonomy" id="482234"/>
    <lineage>
        <taxon>Bacteria</taxon>
        <taxon>Bacillati</taxon>
        <taxon>Bacillota</taxon>
        <taxon>Bacilli</taxon>
        <taxon>Lactobacillales</taxon>
        <taxon>Streptococcaceae</taxon>
        <taxon>Streptococcus</taxon>
    </lineage>
</organism>
<evidence type="ECO:0000256" key="3">
    <source>
        <dbReference type="PIRSR" id="PIRSR006156-1"/>
    </source>
</evidence>
<dbReference type="GeneID" id="49629824"/>
<dbReference type="RefSeq" id="WP_003047235.1">
    <property type="nucleotide sequence ID" value="NZ_AIDX01000001.2"/>
</dbReference>
<evidence type="ECO:0000313" key="5">
    <source>
        <dbReference type="Proteomes" id="UP000004423"/>
    </source>
</evidence>
<dbReference type="Pfam" id="PF15738">
    <property type="entry name" value="YafQ_toxin"/>
    <property type="match status" value="1"/>
</dbReference>
<dbReference type="Gene3D" id="3.30.2310.20">
    <property type="entry name" value="RelE-like"/>
    <property type="match status" value="1"/>
</dbReference>
<name>A0AAV3FQF8_STRCB</name>
<dbReference type="SUPFAM" id="SSF143011">
    <property type="entry name" value="RelE-like"/>
    <property type="match status" value="1"/>
</dbReference>
<proteinExistence type="inferred from homology"/>
<dbReference type="AlphaFoldDB" id="A0AAV3FQF8"/>
<accession>A0AAV3FQF8</accession>